<sequence length="219" mass="25137">MRNAVAGYIPIFLDCEDQPCLVIGGGMIAERKTQALLEAKATVTVISPELTEGLFKLYETNHIVWERRVFADGDTHGYWIVYATTDQEMVNRRIAEEAKMQGIPVNVASHIEASTFLNPAVLRRGRLTIAVSTEGAAPVVATNICKLLNEEYGDEYEIYLDFLHRMRSEIKKSVNSPKQRHKLLRKLTEYPFLEEIRQGIFKEWNETQIHLWIVKNEED</sequence>
<evidence type="ECO:0000256" key="1">
    <source>
        <dbReference type="ARBA" id="ARBA00005010"/>
    </source>
</evidence>
<evidence type="ECO:0000313" key="8">
    <source>
        <dbReference type="Proteomes" id="UP000186666"/>
    </source>
</evidence>
<protein>
    <recommendedName>
        <fullName evidence="2">precorrin-2 dehydrogenase</fullName>
        <ecNumber evidence="2">1.3.1.76</ecNumber>
    </recommendedName>
</protein>
<proteinExistence type="predicted"/>
<comment type="catalytic activity">
    <reaction evidence="6">
        <text>precorrin-2 + NAD(+) = sirohydrochlorin + NADH + 2 H(+)</text>
        <dbReference type="Rhea" id="RHEA:15613"/>
        <dbReference type="ChEBI" id="CHEBI:15378"/>
        <dbReference type="ChEBI" id="CHEBI:57540"/>
        <dbReference type="ChEBI" id="CHEBI:57945"/>
        <dbReference type="ChEBI" id="CHEBI:58351"/>
        <dbReference type="ChEBI" id="CHEBI:58827"/>
        <dbReference type="EC" id="1.3.1.76"/>
    </reaction>
</comment>
<dbReference type="InterPro" id="IPR042518">
    <property type="entry name" value="SirC_C"/>
</dbReference>
<dbReference type="EC" id="1.3.1.76" evidence="2"/>
<gene>
    <name evidence="7" type="ORF">SAMN05421578_103569</name>
</gene>
<dbReference type="InterPro" id="IPR006367">
    <property type="entry name" value="Sirohaem_synthase_N"/>
</dbReference>
<dbReference type="InterPro" id="IPR028161">
    <property type="entry name" value="Met8-like"/>
</dbReference>
<evidence type="ECO:0000256" key="3">
    <source>
        <dbReference type="ARBA" id="ARBA00023002"/>
    </source>
</evidence>
<evidence type="ECO:0000256" key="4">
    <source>
        <dbReference type="ARBA" id="ARBA00023027"/>
    </source>
</evidence>
<dbReference type="Gene3D" id="1.10.8.610">
    <property type="entry name" value="SirC, precorrin-2 dehydrogenase, C-terminal helical domain-like"/>
    <property type="match status" value="1"/>
</dbReference>
<keyword evidence="3" id="KW-0560">Oxidoreductase</keyword>
<evidence type="ECO:0000256" key="5">
    <source>
        <dbReference type="ARBA" id="ARBA00023244"/>
    </source>
</evidence>
<evidence type="ECO:0000313" key="7">
    <source>
        <dbReference type="EMBL" id="SIQ72727.1"/>
    </source>
</evidence>
<comment type="pathway">
    <text evidence="1">Porphyrin-containing compound metabolism; siroheme biosynthesis; sirohydrochlorin from precorrin-2: step 1/1.</text>
</comment>
<dbReference type="Proteomes" id="UP000186666">
    <property type="component" value="Unassembled WGS sequence"/>
</dbReference>
<dbReference type="Gene3D" id="3.40.50.720">
    <property type="entry name" value="NAD(P)-binding Rossmann-like Domain"/>
    <property type="match status" value="1"/>
</dbReference>
<evidence type="ECO:0000256" key="2">
    <source>
        <dbReference type="ARBA" id="ARBA00012400"/>
    </source>
</evidence>
<keyword evidence="8" id="KW-1185">Reference proteome</keyword>
<reference evidence="7 8" key="1">
    <citation type="submission" date="2017-01" db="EMBL/GenBank/DDBJ databases">
        <authorList>
            <person name="Varghese N."/>
            <person name="Submissions S."/>
        </authorList>
    </citation>
    <scope>NUCLEOTIDE SEQUENCE [LARGE SCALE GENOMIC DNA]</scope>
    <source>
        <strain evidence="7 8">ATCC 23464</strain>
    </source>
</reference>
<dbReference type="EMBL" id="FTNK01000003">
    <property type="protein sequence ID" value="SIQ72727.1"/>
    <property type="molecule type" value="Genomic_DNA"/>
</dbReference>
<keyword evidence="4" id="KW-0520">NAD</keyword>
<dbReference type="SUPFAM" id="SSF51735">
    <property type="entry name" value="NAD(P)-binding Rossmann-fold domains"/>
    <property type="match status" value="1"/>
</dbReference>
<organism evidence="7 8">
    <name type="scientific">Paenibacillus macquariensis</name>
    <dbReference type="NCBI Taxonomy" id="948756"/>
    <lineage>
        <taxon>Bacteria</taxon>
        <taxon>Bacillati</taxon>
        <taxon>Bacillota</taxon>
        <taxon>Bacilli</taxon>
        <taxon>Bacillales</taxon>
        <taxon>Paenibacillaceae</taxon>
        <taxon>Paenibacillus</taxon>
    </lineage>
</organism>
<dbReference type="Pfam" id="PF22440">
    <property type="entry name" value="SirC_C"/>
    <property type="match status" value="1"/>
</dbReference>
<keyword evidence="5" id="KW-0627">Porphyrin biosynthesis</keyword>
<evidence type="ECO:0000256" key="6">
    <source>
        <dbReference type="ARBA" id="ARBA00047561"/>
    </source>
</evidence>
<dbReference type="PANTHER" id="PTHR35330">
    <property type="entry name" value="SIROHEME BIOSYNTHESIS PROTEIN MET8"/>
    <property type="match status" value="1"/>
</dbReference>
<dbReference type="PANTHER" id="PTHR35330:SF1">
    <property type="entry name" value="SIROHEME BIOSYNTHESIS PROTEIN MET8"/>
    <property type="match status" value="1"/>
</dbReference>
<dbReference type="Pfam" id="PF13241">
    <property type="entry name" value="NAD_binding_7"/>
    <property type="match status" value="1"/>
</dbReference>
<dbReference type="SUPFAM" id="SSF75615">
    <property type="entry name" value="Siroheme synthase middle domains-like"/>
    <property type="match status" value="1"/>
</dbReference>
<name>A0ABY1JTF3_9BACL</name>
<dbReference type="InterPro" id="IPR036291">
    <property type="entry name" value="NAD(P)-bd_dom_sf"/>
</dbReference>
<accession>A0ABY1JTF3</accession>
<dbReference type="RefSeq" id="WP_244555896.1">
    <property type="nucleotide sequence ID" value="NZ_FTNK01000003.1"/>
</dbReference>
<dbReference type="NCBIfam" id="TIGR01470">
    <property type="entry name" value="cysG_Nterm"/>
    <property type="match status" value="1"/>
</dbReference>
<comment type="caution">
    <text evidence="7">The sequence shown here is derived from an EMBL/GenBank/DDBJ whole genome shotgun (WGS) entry which is preliminary data.</text>
</comment>